<evidence type="ECO:0000313" key="4">
    <source>
        <dbReference type="EMBL" id="KGK98458.1"/>
    </source>
</evidence>
<dbReference type="GO" id="GO:0005524">
    <property type="term" value="F:ATP binding"/>
    <property type="evidence" value="ECO:0007669"/>
    <property type="project" value="UniProtKB-KW"/>
</dbReference>
<evidence type="ECO:0000256" key="1">
    <source>
        <dbReference type="ARBA" id="ARBA00022741"/>
    </source>
</evidence>
<dbReference type="PRINTS" id="PR01874">
    <property type="entry name" value="DNAREPAIRADA"/>
</dbReference>
<dbReference type="Pfam" id="PF06745">
    <property type="entry name" value="ATPase"/>
    <property type="match status" value="1"/>
</dbReference>
<dbReference type="InterPro" id="IPR027417">
    <property type="entry name" value="P-loop_NTPase"/>
</dbReference>
<protein>
    <submittedName>
        <fullName evidence="4">Circadian clock protein KaiC</fullName>
    </submittedName>
</protein>
<comment type="caution">
    <text evidence="4">The sequence shown here is derived from an EMBL/GenBank/DDBJ whole genome shotgun (WGS) entry which is preliminary data.</text>
</comment>
<gene>
    <name evidence="4" type="ORF">LI82_12235</name>
</gene>
<organism evidence="4 5">
    <name type="scientific">Methanococcoides methylutens</name>
    <dbReference type="NCBI Taxonomy" id="2226"/>
    <lineage>
        <taxon>Archaea</taxon>
        <taxon>Methanobacteriati</taxon>
        <taxon>Methanobacteriota</taxon>
        <taxon>Stenosarchaea group</taxon>
        <taxon>Methanomicrobia</taxon>
        <taxon>Methanosarcinales</taxon>
        <taxon>Methanosarcinaceae</taxon>
        <taxon>Methanococcoides</taxon>
    </lineage>
</organism>
<name>A0A099T2P9_METMT</name>
<evidence type="ECO:0000256" key="2">
    <source>
        <dbReference type="ARBA" id="ARBA00022840"/>
    </source>
</evidence>
<sequence>MFEGSASEEISMEDEMNRVKTGIPGFDELCGGGIIRDRTYLISGTSGAGKTNFSVQYIYNGITKYGENGIIVATEERPEQIRENVLKFGWDLQALEDEGKLIIIDACSTKIGIPSQEKYVDVRPFDTRSMMDQIIAAQEEINAKRALVDSTTSISFYLHDPGKIRVELLKLSTTLEVIGLTSLMTCEIVNEKEPSRFGVETFVTDGTFVLHYDMRETVRTRTIEVFKMRGSDHSKKLHPYDITSEGFVIHPHEEVYAPSSF</sequence>
<keyword evidence="1" id="KW-0547">Nucleotide-binding</keyword>
<dbReference type="SUPFAM" id="SSF52540">
    <property type="entry name" value="P-loop containing nucleoside triphosphate hydrolases"/>
    <property type="match status" value="1"/>
</dbReference>
<proteinExistence type="predicted"/>
<dbReference type="OrthoDB" id="27015at2157"/>
<accession>A0A099T2P9</accession>
<dbReference type="PANTHER" id="PTHR43637:SF1">
    <property type="entry name" value="UPF0273 PROTEIN TM_0370"/>
    <property type="match status" value="1"/>
</dbReference>
<keyword evidence="5" id="KW-1185">Reference proteome</keyword>
<evidence type="ECO:0000259" key="3">
    <source>
        <dbReference type="PROSITE" id="PS51146"/>
    </source>
</evidence>
<dbReference type="PANTHER" id="PTHR43637">
    <property type="entry name" value="UPF0273 PROTEIN TM_0370"/>
    <property type="match status" value="1"/>
</dbReference>
<keyword evidence="2" id="KW-0067">ATP-binding</keyword>
<reference evidence="4 5" key="1">
    <citation type="submission" date="2014-09" db="EMBL/GenBank/DDBJ databases">
        <title>Draft genome sequence of an obligately methylotrophic methanogen, Methanococcoides methylutens, isolated from marine sediment.</title>
        <authorList>
            <person name="Guan Y."/>
            <person name="Ngugi D.K."/>
            <person name="Blom J."/>
            <person name="Ali S."/>
            <person name="Ferry J.G."/>
            <person name="Stingl U."/>
        </authorList>
    </citation>
    <scope>NUCLEOTIDE SEQUENCE [LARGE SCALE GENOMIC DNA]</scope>
    <source>
        <strain evidence="4 5">DSM 2657</strain>
    </source>
</reference>
<dbReference type="Proteomes" id="UP000029859">
    <property type="component" value="Unassembled WGS sequence"/>
</dbReference>
<dbReference type="RefSeq" id="WP_048195960.1">
    <property type="nucleotide sequence ID" value="NZ_CAAGSM010000004.1"/>
</dbReference>
<dbReference type="Gene3D" id="3.40.50.300">
    <property type="entry name" value="P-loop containing nucleotide triphosphate hydrolases"/>
    <property type="match status" value="1"/>
</dbReference>
<dbReference type="AlphaFoldDB" id="A0A099T2P9"/>
<dbReference type="InterPro" id="IPR010624">
    <property type="entry name" value="KaiC_dom"/>
</dbReference>
<dbReference type="InterPro" id="IPR014774">
    <property type="entry name" value="KaiC-like_dom"/>
</dbReference>
<dbReference type="PROSITE" id="PS51146">
    <property type="entry name" value="KAIC"/>
    <property type="match status" value="1"/>
</dbReference>
<feature type="domain" description="KaiC" evidence="3">
    <location>
        <begin position="17"/>
        <end position="261"/>
    </location>
</feature>
<evidence type="ECO:0000313" key="5">
    <source>
        <dbReference type="Proteomes" id="UP000029859"/>
    </source>
</evidence>
<dbReference type="EMBL" id="JRHO01000014">
    <property type="protein sequence ID" value="KGK98458.1"/>
    <property type="molecule type" value="Genomic_DNA"/>
</dbReference>